<dbReference type="AlphaFoldDB" id="A0A927LC72"/>
<name>A0A927LC72_9ACTN</name>
<evidence type="ECO:0000313" key="2">
    <source>
        <dbReference type="Proteomes" id="UP000661025"/>
    </source>
</evidence>
<proteinExistence type="predicted"/>
<dbReference type="InterPro" id="IPR032710">
    <property type="entry name" value="NTF2-like_dom_sf"/>
</dbReference>
<sequence length="293" mass="32260">MTIDSSARLAEMFEKPEVKAQADHAVELIAGLAAGDTAKVASLYSGHVDIDDPYDGRGVGDSGLEIVRSWQPARLAEVGEIRLEHYTQADGLGAAELAVDLTKPDGSRVTSKMVVVSELDEKAGRLLRSRLYYRRAWIDGRQHVRLSIKENTIGEITFSNPVIQRYQNALHSGDLAEMAAVFSPDAYLDGHGQSRVLYDKVGMGLYEGRDDVLYCFKQMFDIEGHGDEQAQDHVSVGEIIDRRNVFHDGTTTIMEFCILRPNDPNAPEQSGVAAYELGDDGLLGAARIYDEGW</sequence>
<dbReference type="EMBL" id="JACYXT010000011">
    <property type="protein sequence ID" value="MBD9726338.1"/>
    <property type="molecule type" value="Genomic_DNA"/>
</dbReference>
<reference evidence="1" key="1">
    <citation type="submission" date="2020-09" db="EMBL/GenBank/DDBJ databases">
        <title>Streptomyces canutascabiei sp. nov., which causes potato common scab and is distributed across the world.</title>
        <authorList>
            <person name="Nguyen H.P."/>
            <person name="Weisberg A.J."/>
            <person name="Chang J.H."/>
            <person name="Clarke C.R."/>
        </authorList>
    </citation>
    <scope>NUCLEOTIDE SEQUENCE</scope>
    <source>
        <strain evidence="1">ID-01-6.2a</strain>
    </source>
</reference>
<evidence type="ECO:0008006" key="3">
    <source>
        <dbReference type="Google" id="ProtNLM"/>
    </source>
</evidence>
<dbReference type="Gene3D" id="3.10.450.50">
    <property type="match status" value="2"/>
</dbReference>
<gene>
    <name evidence="1" type="ORF">IHE70_24580</name>
</gene>
<protein>
    <recommendedName>
        <fullName evidence="3">SnoaL-like domain-containing protein</fullName>
    </recommendedName>
</protein>
<accession>A0A927LC72</accession>
<comment type="caution">
    <text evidence="1">The sequence shown here is derived from an EMBL/GenBank/DDBJ whole genome shotgun (WGS) entry which is preliminary data.</text>
</comment>
<evidence type="ECO:0000313" key="1">
    <source>
        <dbReference type="EMBL" id="MBD9726338.1"/>
    </source>
</evidence>
<organism evidence="1 2">
    <name type="scientific">Streptomyces caniscabiei</name>
    <dbReference type="NCBI Taxonomy" id="2746961"/>
    <lineage>
        <taxon>Bacteria</taxon>
        <taxon>Bacillati</taxon>
        <taxon>Actinomycetota</taxon>
        <taxon>Actinomycetes</taxon>
        <taxon>Kitasatosporales</taxon>
        <taxon>Streptomycetaceae</taxon>
        <taxon>Streptomyces</taxon>
    </lineage>
</organism>
<dbReference type="SUPFAM" id="SSF54427">
    <property type="entry name" value="NTF2-like"/>
    <property type="match status" value="2"/>
</dbReference>
<dbReference type="RefSeq" id="WP_086796741.1">
    <property type="nucleotide sequence ID" value="NZ_CP119182.1"/>
</dbReference>
<dbReference type="GeneID" id="79936489"/>
<dbReference type="Proteomes" id="UP000661025">
    <property type="component" value="Unassembled WGS sequence"/>
</dbReference>